<evidence type="ECO:0000256" key="4">
    <source>
        <dbReference type="ARBA" id="ARBA00023136"/>
    </source>
</evidence>
<name>A0A6A6DYX8_9PEZI</name>
<reference evidence="8" key="1">
    <citation type="journal article" date="2020" name="Stud. Mycol.">
        <title>101 Dothideomycetes genomes: a test case for predicting lifestyles and emergence of pathogens.</title>
        <authorList>
            <person name="Haridas S."/>
            <person name="Albert R."/>
            <person name="Binder M."/>
            <person name="Bloem J."/>
            <person name="Labutti K."/>
            <person name="Salamov A."/>
            <person name="Andreopoulos B."/>
            <person name="Baker S."/>
            <person name="Barry K."/>
            <person name="Bills G."/>
            <person name="Bluhm B."/>
            <person name="Cannon C."/>
            <person name="Castanera R."/>
            <person name="Culley D."/>
            <person name="Daum C."/>
            <person name="Ezra D."/>
            <person name="Gonzalez J."/>
            <person name="Henrissat B."/>
            <person name="Kuo A."/>
            <person name="Liang C."/>
            <person name="Lipzen A."/>
            <person name="Lutzoni F."/>
            <person name="Magnuson J."/>
            <person name="Mondo S."/>
            <person name="Nolan M."/>
            <person name="Ohm R."/>
            <person name="Pangilinan J."/>
            <person name="Park H.-J."/>
            <person name="Ramirez L."/>
            <person name="Alfaro M."/>
            <person name="Sun H."/>
            <person name="Tritt A."/>
            <person name="Yoshinaga Y."/>
            <person name="Zwiers L.-H."/>
            <person name="Turgeon B."/>
            <person name="Goodwin S."/>
            <person name="Spatafora J."/>
            <person name="Crous P."/>
            <person name="Grigoriev I."/>
        </authorList>
    </citation>
    <scope>NUCLEOTIDE SEQUENCE</scope>
    <source>
        <strain evidence="8">CBS 207.26</strain>
    </source>
</reference>
<dbReference type="PANTHER" id="PTHR15549:SF26">
    <property type="entry name" value="AXIAL BUDDING PATTERN PROTEIN 2-RELATED"/>
    <property type="match status" value="1"/>
</dbReference>
<dbReference type="Proteomes" id="UP000800200">
    <property type="component" value="Unassembled WGS sequence"/>
</dbReference>
<comment type="subcellular location">
    <subcellularLocation>
        <location evidence="1">Membrane</location>
        <topology evidence="1">Single-pass membrane protein</topology>
    </subcellularLocation>
</comment>
<dbReference type="GO" id="GO:0071944">
    <property type="term" value="C:cell periphery"/>
    <property type="evidence" value="ECO:0007669"/>
    <property type="project" value="UniProtKB-ARBA"/>
</dbReference>
<keyword evidence="7" id="KW-0732">Signal</keyword>
<feature type="transmembrane region" description="Helical" evidence="6">
    <location>
        <begin position="193"/>
        <end position="215"/>
    </location>
</feature>
<dbReference type="OrthoDB" id="3689214at2759"/>
<gene>
    <name evidence="8" type="ORF">K469DRAFT_689715</name>
</gene>
<sequence length="275" mass="28992">MTPLLFLFLICLLFATYCVPQETVQSVLWNVPAGSKGDFYNTFSAGQSVPLSWNAYPDNASAPHDLWVTTYDYQTNPYSIFILANVDLSQSGSFTWTINITDSQLQHDAKYVLRFKPLANPRTFYDVNFAELSSPGILILRGAASSTSSIASITTMSSTSTSSVSSTATSAPSSAPASSPSGPPGGLGTSAKVGIGVGVAAGALATIAAGIVLFFRRRKRNVPQPESYTAPVYEKQAGIDAPQYPSGLCTVGELSSQPELAELSGHYGQRGSPGP</sequence>
<keyword evidence="9" id="KW-1185">Reference proteome</keyword>
<keyword evidence="3 6" id="KW-1133">Transmembrane helix</keyword>
<dbReference type="PANTHER" id="PTHR15549">
    <property type="entry name" value="PAIRED IMMUNOGLOBULIN-LIKE TYPE 2 RECEPTOR"/>
    <property type="match status" value="1"/>
</dbReference>
<evidence type="ECO:0000256" key="2">
    <source>
        <dbReference type="ARBA" id="ARBA00022692"/>
    </source>
</evidence>
<proteinExistence type="predicted"/>
<feature type="signal peptide" evidence="7">
    <location>
        <begin position="1"/>
        <end position="20"/>
    </location>
</feature>
<dbReference type="InterPro" id="IPR051694">
    <property type="entry name" value="Immunoregulatory_rcpt-like"/>
</dbReference>
<evidence type="ECO:0000256" key="7">
    <source>
        <dbReference type="SAM" id="SignalP"/>
    </source>
</evidence>
<evidence type="ECO:0000256" key="5">
    <source>
        <dbReference type="SAM" id="MobiDB-lite"/>
    </source>
</evidence>
<evidence type="ECO:0000256" key="1">
    <source>
        <dbReference type="ARBA" id="ARBA00004167"/>
    </source>
</evidence>
<accession>A0A6A6DYX8</accession>
<evidence type="ECO:0000256" key="3">
    <source>
        <dbReference type="ARBA" id="ARBA00022989"/>
    </source>
</evidence>
<dbReference type="EMBL" id="ML994640">
    <property type="protein sequence ID" value="KAF2183975.1"/>
    <property type="molecule type" value="Genomic_DNA"/>
</dbReference>
<evidence type="ECO:0000313" key="8">
    <source>
        <dbReference type="EMBL" id="KAF2183975.1"/>
    </source>
</evidence>
<keyword evidence="4 6" id="KW-0472">Membrane</keyword>
<keyword evidence="2 6" id="KW-0812">Transmembrane</keyword>
<evidence type="ECO:0008006" key="10">
    <source>
        <dbReference type="Google" id="ProtNLM"/>
    </source>
</evidence>
<feature type="chain" id="PRO_5025473078" description="Mid2 domain-containing protein" evidence="7">
    <location>
        <begin position="21"/>
        <end position="275"/>
    </location>
</feature>
<dbReference type="AlphaFoldDB" id="A0A6A6DYX8"/>
<protein>
    <recommendedName>
        <fullName evidence="10">Mid2 domain-containing protein</fullName>
    </recommendedName>
</protein>
<organism evidence="8 9">
    <name type="scientific">Zopfia rhizophila CBS 207.26</name>
    <dbReference type="NCBI Taxonomy" id="1314779"/>
    <lineage>
        <taxon>Eukaryota</taxon>
        <taxon>Fungi</taxon>
        <taxon>Dikarya</taxon>
        <taxon>Ascomycota</taxon>
        <taxon>Pezizomycotina</taxon>
        <taxon>Dothideomycetes</taxon>
        <taxon>Dothideomycetes incertae sedis</taxon>
        <taxon>Zopfiaceae</taxon>
        <taxon>Zopfia</taxon>
    </lineage>
</organism>
<evidence type="ECO:0000313" key="9">
    <source>
        <dbReference type="Proteomes" id="UP000800200"/>
    </source>
</evidence>
<feature type="region of interest" description="Disordered" evidence="5">
    <location>
        <begin position="160"/>
        <end position="185"/>
    </location>
</feature>
<feature type="compositionally biased region" description="Low complexity" evidence="5">
    <location>
        <begin position="160"/>
        <end position="180"/>
    </location>
</feature>
<evidence type="ECO:0000256" key="6">
    <source>
        <dbReference type="SAM" id="Phobius"/>
    </source>
</evidence>
<dbReference type="GO" id="GO:0016020">
    <property type="term" value="C:membrane"/>
    <property type="evidence" value="ECO:0007669"/>
    <property type="project" value="UniProtKB-SubCell"/>
</dbReference>